<dbReference type="GO" id="GO:0003677">
    <property type="term" value="F:DNA binding"/>
    <property type="evidence" value="ECO:0007669"/>
    <property type="project" value="UniProtKB-KW"/>
</dbReference>
<keyword evidence="5" id="KW-0804">Transcription</keyword>
<evidence type="ECO:0000256" key="2">
    <source>
        <dbReference type="ARBA" id="ARBA00023015"/>
    </source>
</evidence>
<dbReference type="InterPro" id="IPR013325">
    <property type="entry name" value="RNA_pol_sigma_r2"/>
</dbReference>
<keyword evidence="2" id="KW-0805">Transcription regulation</keyword>
<evidence type="ECO:0000259" key="6">
    <source>
        <dbReference type="Pfam" id="PF04542"/>
    </source>
</evidence>
<dbReference type="NCBIfam" id="TIGR02937">
    <property type="entry name" value="sigma70-ECF"/>
    <property type="match status" value="1"/>
</dbReference>
<evidence type="ECO:0000256" key="1">
    <source>
        <dbReference type="ARBA" id="ARBA00010641"/>
    </source>
</evidence>
<dbReference type="Gene3D" id="1.10.1740.10">
    <property type="match status" value="1"/>
</dbReference>
<dbReference type="InterPro" id="IPR036388">
    <property type="entry name" value="WH-like_DNA-bd_sf"/>
</dbReference>
<evidence type="ECO:0000313" key="9">
    <source>
        <dbReference type="Proteomes" id="UP000095552"/>
    </source>
</evidence>
<sequence length="170" mass="19565">MELQEFKTKVLPLKDRLFRIALSMLKSTEEAEDALQDVMAKLWAKRDRLAGYNSIDALAVTIIKNQCLDKLKSIKHKHQLDIQEMEFDSGFISPQRKIELSESMQLMMKAFEGLPEQQRLLITLRDVEGYEYDEIALQTGLAVNNIRVGLSRARKAARQAYLKETSYEGI</sequence>
<keyword evidence="9" id="KW-1185">Reference proteome</keyword>
<proteinExistence type="inferred from homology"/>
<feature type="domain" description="RNA polymerase sigma factor 70 region 4 type 2" evidence="7">
    <location>
        <begin position="106"/>
        <end position="156"/>
    </location>
</feature>
<dbReference type="STRING" id="1563681.BFP71_10625"/>
<protein>
    <submittedName>
        <fullName evidence="8">RNA polymerase subunit sigma-24</fullName>
    </submittedName>
</protein>
<dbReference type="Pfam" id="PF04542">
    <property type="entry name" value="Sigma70_r2"/>
    <property type="match status" value="1"/>
</dbReference>
<name>A0A1E5SLJ0_9BACT</name>
<dbReference type="GO" id="GO:0016987">
    <property type="term" value="F:sigma factor activity"/>
    <property type="evidence" value="ECO:0007669"/>
    <property type="project" value="UniProtKB-KW"/>
</dbReference>
<dbReference type="SUPFAM" id="SSF88659">
    <property type="entry name" value="Sigma3 and sigma4 domains of RNA polymerase sigma factors"/>
    <property type="match status" value="1"/>
</dbReference>
<dbReference type="InterPro" id="IPR039425">
    <property type="entry name" value="RNA_pol_sigma-70-like"/>
</dbReference>
<dbReference type="Gene3D" id="1.10.10.10">
    <property type="entry name" value="Winged helix-like DNA-binding domain superfamily/Winged helix DNA-binding domain"/>
    <property type="match status" value="1"/>
</dbReference>
<accession>A0A1E5SLJ0</accession>
<dbReference type="Proteomes" id="UP000095552">
    <property type="component" value="Unassembled WGS sequence"/>
</dbReference>
<dbReference type="PANTHER" id="PTHR43133">
    <property type="entry name" value="RNA POLYMERASE ECF-TYPE SIGMA FACTO"/>
    <property type="match status" value="1"/>
</dbReference>
<comment type="caution">
    <text evidence="8">The sequence shown here is derived from an EMBL/GenBank/DDBJ whole genome shotgun (WGS) entry which is preliminary data.</text>
</comment>
<gene>
    <name evidence="8" type="ORF">BFP71_10625</name>
</gene>
<dbReference type="PANTHER" id="PTHR43133:SF8">
    <property type="entry name" value="RNA POLYMERASE SIGMA FACTOR HI_1459-RELATED"/>
    <property type="match status" value="1"/>
</dbReference>
<feature type="domain" description="RNA polymerase sigma-70 region 2" evidence="6">
    <location>
        <begin position="14"/>
        <end position="73"/>
    </location>
</feature>
<dbReference type="RefSeq" id="WP_069835452.1">
    <property type="nucleotide sequence ID" value="NZ_MDGQ01000005.1"/>
</dbReference>
<reference evidence="8 9" key="1">
    <citation type="submission" date="2016-08" db="EMBL/GenBank/DDBJ databases">
        <title>Draft genome of Fabibacter sp. strain SK-8.</title>
        <authorList>
            <person name="Wong S.-K."/>
            <person name="Hamasaki K."/>
            <person name="Yoshizawa S."/>
        </authorList>
    </citation>
    <scope>NUCLEOTIDE SEQUENCE [LARGE SCALE GENOMIC DNA]</scope>
    <source>
        <strain evidence="8 9">SK-8</strain>
    </source>
</reference>
<keyword evidence="3" id="KW-0731">Sigma factor</keyword>
<dbReference type="InterPro" id="IPR013324">
    <property type="entry name" value="RNA_pol_sigma_r3/r4-like"/>
</dbReference>
<dbReference type="AlphaFoldDB" id="A0A1E5SLJ0"/>
<dbReference type="InterPro" id="IPR013249">
    <property type="entry name" value="RNA_pol_sigma70_r4_t2"/>
</dbReference>
<dbReference type="GO" id="GO:0006352">
    <property type="term" value="P:DNA-templated transcription initiation"/>
    <property type="evidence" value="ECO:0007669"/>
    <property type="project" value="InterPro"/>
</dbReference>
<dbReference type="EMBL" id="MDGQ01000005">
    <property type="protein sequence ID" value="OEJ99989.1"/>
    <property type="molecule type" value="Genomic_DNA"/>
</dbReference>
<organism evidence="8 9">
    <name type="scientific">Roseivirga misakiensis</name>
    <dbReference type="NCBI Taxonomy" id="1563681"/>
    <lineage>
        <taxon>Bacteria</taxon>
        <taxon>Pseudomonadati</taxon>
        <taxon>Bacteroidota</taxon>
        <taxon>Cytophagia</taxon>
        <taxon>Cytophagales</taxon>
        <taxon>Roseivirgaceae</taxon>
        <taxon>Roseivirga</taxon>
    </lineage>
</organism>
<evidence type="ECO:0000256" key="5">
    <source>
        <dbReference type="ARBA" id="ARBA00023163"/>
    </source>
</evidence>
<dbReference type="Pfam" id="PF08281">
    <property type="entry name" value="Sigma70_r4_2"/>
    <property type="match status" value="1"/>
</dbReference>
<dbReference type="InterPro" id="IPR014284">
    <property type="entry name" value="RNA_pol_sigma-70_dom"/>
</dbReference>
<dbReference type="SUPFAM" id="SSF88946">
    <property type="entry name" value="Sigma2 domain of RNA polymerase sigma factors"/>
    <property type="match status" value="1"/>
</dbReference>
<evidence type="ECO:0000256" key="4">
    <source>
        <dbReference type="ARBA" id="ARBA00023125"/>
    </source>
</evidence>
<dbReference type="InterPro" id="IPR007627">
    <property type="entry name" value="RNA_pol_sigma70_r2"/>
</dbReference>
<dbReference type="OrthoDB" id="795989at2"/>
<keyword evidence="4" id="KW-0238">DNA-binding</keyword>
<evidence type="ECO:0000256" key="3">
    <source>
        <dbReference type="ARBA" id="ARBA00023082"/>
    </source>
</evidence>
<evidence type="ECO:0000259" key="7">
    <source>
        <dbReference type="Pfam" id="PF08281"/>
    </source>
</evidence>
<evidence type="ECO:0000313" key="8">
    <source>
        <dbReference type="EMBL" id="OEJ99989.1"/>
    </source>
</evidence>
<comment type="similarity">
    <text evidence="1">Belongs to the sigma-70 factor family. ECF subfamily.</text>
</comment>